<dbReference type="EC" id="2.8.1.10" evidence="1"/>
<sequence length="92" mass="9610">MAQTECGTFARVAGLTPLRGGSSIAGMLIQVNGVPREVPEQMTVLALLADLGWAERRVAVERNGEIVPRSTHGEVMVAAGDRLEIIQAVGGG</sequence>
<dbReference type="InterPro" id="IPR016155">
    <property type="entry name" value="Mopterin_synth/thiamin_S_b"/>
</dbReference>
<comment type="caution">
    <text evidence="1">The sequence shown here is derived from an EMBL/GenBank/DDBJ whole genome shotgun (WGS) entry which is preliminary data.</text>
</comment>
<proteinExistence type="predicted"/>
<evidence type="ECO:0000313" key="2">
    <source>
        <dbReference type="Proteomes" id="UP000315403"/>
    </source>
</evidence>
<keyword evidence="1" id="KW-0808">Transferase</keyword>
<dbReference type="Pfam" id="PF02597">
    <property type="entry name" value="ThiS"/>
    <property type="match status" value="1"/>
</dbReference>
<organism evidence="1 2">
    <name type="scientific">Acidithiobacillus thiooxidans ATCC 19377</name>
    <dbReference type="NCBI Taxonomy" id="637390"/>
    <lineage>
        <taxon>Bacteria</taxon>
        <taxon>Pseudomonadati</taxon>
        <taxon>Pseudomonadota</taxon>
        <taxon>Acidithiobacillia</taxon>
        <taxon>Acidithiobacillales</taxon>
        <taxon>Acidithiobacillaceae</taxon>
        <taxon>Acidithiobacillus</taxon>
    </lineage>
</organism>
<dbReference type="InterPro" id="IPR012675">
    <property type="entry name" value="Beta-grasp_dom_sf"/>
</dbReference>
<dbReference type="Proteomes" id="UP000315403">
    <property type="component" value="Unassembled WGS sequence"/>
</dbReference>
<dbReference type="GO" id="GO:1990107">
    <property type="term" value="F:thiazole synthase activity"/>
    <property type="evidence" value="ECO:0007669"/>
    <property type="project" value="UniProtKB-EC"/>
</dbReference>
<dbReference type="PANTHER" id="PTHR34472">
    <property type="entry name" value="SULFUR CARRIER PROTEIN THIS"/>
    <property type="match status" value="1"/>
</dbReference>
<dbReference type="NCBIfam" id="TIGR01683">
    <property type="entry name" value="thiS"/>
    <property type="match status" value="1"/>
</dbReference>
<protein>
    <submittedName>
        <fullName evidence="1">Thiazole synthase</fullName>
        <ecNumber evidence="1">2.8.1.10</ecNumber>
    </submittedName>
</protein>
<name>A0A543Q2Q5_ACITH</name>
<dbReference type="SUPFAM" id="SSF54285">
    <property type="entry name" value="MoaD/ThiS"/>
    <property type="match status" value="1"/>
</dbReference>
<dbReference type="Gene3D" id="3.10.20.30">
    <property type="match status" value="1"/>
</dbReference>
<dbReference type="InterPro" id="IPR003749">
    <property type="entry name" value="ThiS/MoaD-like"/>
</dbReference>
<reference evidence="1 2" key="1">
    <citation type="submission" date="2019-03" db="EMBL/GenBank/DDBJ databases">
        <title>New insights into Acidothiobacillus thiooxidans sulfur metabolism through coupled gene expression, solution geochemistry, microscopy and spectroscopy analyses.</title>
        <authorList>
            <person name="Camacho D."/>
            <person name="Frazao R."/>
            <person name="Fouillen A."/>
            <person name="Nanci A."/>
            <person name="Lang B.F."/>
            <person name="Apte S.C."/>
            <person name="Baron C."/>
            <person name="Warren L.A."/>
        </authorList>
    </citation>
    <scope>NUCLEOTIDE SEQUENCE [LARGE SCALE GENOMIC DNA]</scope>
    <source>
        <strain evidence="1 2">ATCC 19377</strain>
    </source>
</reference>
<dbReference type="CDD" id="cd00565">
    <property type="entry name" value="Ubl_ThiS"/>
    <property type="match status" value="1"/>
</dbReference>
<evidence type="ECO:0000313" key="1">
    <source>
        <dbReference type="EMBL" id="TQN50626.1"/>
    </source>
</evidence>
<dbReference type="AlphaFoldDB" id="A0A543Q2Q5"/>
<accession>A0A543Q2Q5</accession>
<gene>
    <name evidence="1" type="primary">thiG_2</name>
    <name evidence="1" type="ORF">DLNHIDIE_00480</name>
</gene>
<dbReference type="InterPro" id="IPR010035">
    <property type="entry name" value="Thi_S"/>
</dbReference>
<dbReference type="EMBL" id="SZUV01000001">
    <property type="protein sequence ID" value="TQN50626.1"/>
    <property type="molecule type" value="Genomic_DNA"/>
</dbReference>
<dbReference type="PANTHER" id="PTHR34472:SF1">
    <property type="entry name" value="SULFUR CARRIER PROTEIN THIS"/>
    <property type="match status" value="1"/>
</dbReference>